<reference evidence="1 2" key="1">
    <citation type="submission" date="2022-10" db="EMBL/GenBank/DDBJ databases">
        <title>Identification of biosynthetic pathway for the production of the potent trypsin inhibitor radiosumin.</title>
        <authorList>
            <person name="Fewer D.P."/>
            <person name="Delbaje E."/>
            <person name="Ouyang X."/>
            <person name="Agostino P.D."/>
            <person name="Wahlsten M."/>
            <person name="Jokela J."/>
            <person name="Permi P."/>
            <person name="Haapaniemi E."/>
            <person name="Koistinen H."/>
        </authorList>
    </citation>
    <scope>NUCLEOTIDE SEQUENCE [LARGE SCALE GENOMIC DNA]</scope>
    <source>
        <strain evidence="1 2">NIES-515</strain>
    </source>
</reference>
<dbReference type="GO" id="GO:0051213">
    <property type="term" value="F:dioxygenase activity"/>
    <property type="evidence" value="ECO:0007669"/>
    <property type="project" value="UniProtKB-KW"/>
</dbReference>
<dbReference type="RefSeq" id="WP_263747003.1">
    <property type="nucleotide sequence ID" value="NZ_JAOWRF010000254.1"/>
</dbReference>
<dbReference type="Proteomes" id="UP001526143">
    <property type="component" value="Unassembled WGS sequence"/>
</dbReference>
<keyword evidence="2" id="KW-1185">Reference proteome</keyword>
<proteinExistence type="predicted"/>
<evidence type="ECO:0000313" key="1">
    <source>
        <dbReference type="EMBL" id="MCV3215379.1"/>
    </source>
</evidence>
<dbReference type="Pfam" id="PF10014">
    <property type="entry name" value="2OG-Fe_Oxy_2"/>
    <property type="match status" value="1"/>
</dbReference>
<comment type="caution">
    <text evidence="1">The sequence shown here is derived from an EMBL/GenBank/DDBJ whole genome shotgun (WGS) entry which is preliminary data.</text>
</comment>
<accession>A0ABT3B3D6</accession>
<sequence>MLSKGQQPNQVKDALRKQGFCMVKGDELGLDPSVRTHEAEFASEWSNLGSDDYLKNSAKFRKRRYGRFCYIPSERSIRQLAHQPYYQSSSANYYAGGIHRVVAPLTDTSVKNPLLAELIRFDFDRFPVNAEVFHDTWEVACHQFQIISRPGELGEPTPEGIHRDEIDFGAIHLLSRSNVNGGQTQIYDLERTLVTDFLLESPMDSMFWNDRQILHAVKSFTPFDPKQLAIRDILALGYKRDPALRDAF</sequence>
<name>A0ABT3B3D6_9CYAN</name>
<organism evidence="1 2">
    <name type="scientific">Plectonema radiosum NIES-515</name>
    <dbReference type="NCBI Taxonomy" id="2986073"/>
    <lineage>
        <taxon>Bacteria</taxon>
        <taxon>Bacillati</taxon>
        <taxon>Cyanobacteriota</taxon>
        <taxon>Cyanophyceae</taxon>
        <taxon>Oscillatoriophycideae</taxon>
        <taxon>Oscillatoriales</taxon>
        <taxon>Microcoleaceae</taxon>
        <taxon>Plectonema</taxon>
    </lineage>
</organism>
<gene>
    <name evidence="1" type="ORF">OGM63_17980</name>
</gene>
<evidence type="ECO:0000313" key="2">
    <source>
        <dbReference type="Proteomes" id="UP001526143"/>
    </source>
</evidence>
<dbReference type="Gene3D" id="2.60.120.620">
    <property type="entry name" value="q2cbj1_9rhob like domain"/>
    <property type="match status" value="1"/>
</dbReference>
<protein>
    <submittedName>
        <fullName evidence="1">2OG-Fe dioxygenase family protein</fullName>
    </submittedName>
</protein>
<keyword evidence="1" id="KW-0223">Dioxygenase</keyword>
<keyword evidence="1" id="KW-0560">Oxidoreductase</keyword>
<dbReference type="EMBL" id="JAOWRF010000254">
    <property type="protein sequence ID" value="MCV3215379.1"/>
    <property type="molecule type" value="Genomic_DNA"/>
</dbReference>
<dbReference type="InterPro" id="IPR018724">
    <property type="entry name" value="2OG-Fe_dioxygenase"/>
</dbReference>